<keyword evidence="3" id="KW-0812">Transmembrane</keyword>
<comment type="caution">
    <text evidence="4">The sequence shown here is derived from an EMBL/GenBank/DDBJ whole genome shotgun (WGS) entry which is preliminary data.</text>
</comment>
<protein>
    <submittedName>
        <fullName evidence="4">Cell division protein ZapA (FtsZ GTPase activity inhibitor)</fullName>
    </submittedName>
</protein>
<evidence type="ECO:0000256" key="1">
    <source>
        <dbReference type="SAM" id="Coils"/>
    </source>
</evidence>
<keyword evidence="3" id="KW-1133">Transmembrane helix</keyword>
<accession>A0A7W8DR62</accession>
<keyword evidence="3" id="KW-0472">Membrane</keyword>
<gene>
    <name evidence="4" type="ORF">HNQ64_003467</name>
</gene>
<evidence type="ECO:0000313" key="5">
    <source>
        <dbReference type="Proteomes" id="UP000534294"/>
    </source>
</evidence>
<feature type="region of interest" description="Disordered" evidence="2">
    <location>
        <begin position="279"/>
        <end position="298"/>
    </location>
</feature>
<keyword evidence="5" id="KW-1185">Reference proteome</keyword>
<keyword evidence="1" id="KW-0175">Coiled coil</keyword>
<dbReference type="Proteomes" id="UP000534294">
    <property type="component" value="Unassembled WGS sequence"/>
</dbReference>
<dbReference type="RefSeq" id="WP_184210692.1">
    <property type="nucleotide sequence ID" value="NZ_JACHIF010000007.1"/>
</dbReference>
<evidence type="ECO:0000313" key="4">
    <source>
        <dbReference type="EMBL" id="MBB5039198.1"/>
    </source>
</evidence>
<dbReference type="AlphaFoldDB" id="A0A7W8DR62"/>
<feature type="coiled-coil region" evidence="1">
    <location>
        <begin position="67"/>
        <end position="136"/>
    </location>
</feature>
<name>A0A7W8DR62_9BACT</name>
<feature type="transmembrane region" description="Helical" evidence="3">
    <location>
        <begin position="12"/>
        <end position="35"/>
    </location>
</feature>
<evidence type="ECO:0000256" key="3">
    <source>
        <dbReference type="SAM" id="Phobius"/>
    </source>
</evidence>
<proteinExistence type="predicted"/>
<dbReference type="EMBL" id="JACHIF010000007">
    <property type="protein sequence ID" value="MBB5039198.1"/>
    <property type="molecule type" value="Genomic_DNA"/>
</dbReference>
<sequence length="298" mass="33144">MAKRRHKGTDEILLIPFLDILCSLIGVLILIIVVLCVSQSQQTKGRTPEEIKMAQEYKDMLKELKEREKLQQLVIEKLAKLKEVQKNLEDKQLRFVKLRKILDSSKELKEQNKEISQKLQKELDDLLTEIDGIGRQQKDTQKEIELLAAELKKRQVPPDKKVPPVVVQPSGSGMADTTKVYFVECSSGALKVLGAWGEDYRLAATPSVVVADVAYNHFLSEVGKDKNSLILFLIRDDGQGAFNTGAGRAEADYSIRVGKLPIPGRGQLDLALFDKYRGKISAPPTPGTAAPTPAEKKS</sequence>
<feature type="compositionally biased region" description="Low complexity" evidence="2">
    <location>
        <begin position="287"/>
        <end position="298"/>
    </location>
</feature>
<evidence type="ECO:0000256" key="2">
    <source>
        <dbReference type="SAM" id="MobiDB-lite"/>
    </source>
</evidence>
<organism evidence="4 5">
    <name type="scientific">Prosthecobacter dejongeii</name>
    <dbReference type="NCBI Taxonomy" id="48465"/>
    <lineage>
        <taxon>Bacteria</taxon>
        <taxon>Pseudomonadati</taxon>
        <taxon>Verrucomicrobiota</taxon>
        <taxon>Verrucomicrobiia</taxon>
        <taxon>Verrucomicrobiales</taxon>
        <taxon>Verrucomicrobiaceae</taxon>
        <taxon>Prosthecobacter</taxon>
    </lineage>
</organism>
<reference evidence="4 5" key="1">
    <citation type="submission" date="2020-08" db="EMBL/GenBank/DDBJ databases">
        <title>Genomic Encyclopedia of Type Strains, Phase IV (KMG-IV): sequencing the most valuable type-strain genomes for metagenomic binning, comparative biology and taxonomic classification.</title>
        <authorList>
            <person name="Goeker M."/>
        </authorList>
    </citation>
    <scope>NUCLEOTIDE SEQUENCE [LARGE SCALE GENOMIC DNA]</scope>
    <source>
        <strain evidence="4 5">DSM 12251</strain>
    </source>
</reference>